<dbReference type="HOGENOM" id="CLU_2768882_0_0_4"/>
<keyword evidence="2" id="KW-0614">Plasmid</keyword>
<dbReference type="KEGG" id="cnc:CNE_BB1p08700"/>
<protein>
    <submittedName>
        <fullName evidence="2">Uncharacterized protein</fullName>
    </submittedName>
</protein>
<dbReference type="EMBL" id="CP002879">
    <property type="protein sequence ID" value="AEI82284.1"/>
    <property type="molecule type" value="Genomic_DNA"/>
</dbReference>
<evidence type="ECO:0000256" key="1">
    <source>
        <dbReference type="SAM" id="MobiDB-lite"/>
    </source>
</evidence>
<organism evidence="2 3">
    <name type="scientific">Cupriavidus necator (strain ATCC 43291 / DSM 13513 / CCUG 52238 / LMG 8453 / N-1)</name>
    <name type="common">Ralstonia eutropha</name>
    <dbReference type="NCBI Taxonomy" id="1042878"/>
    <lineage>
        <taxon>Bacteria</taxon>
        <taxon>Pseudomonadati</taxon>
        <taxon>Pseudomonadota</taxon>
        <taxon>Betaproteobacteria</taxon>
        <taxon>Burkholderiales</taxon>
        <taxon>Burkholderiaceae</taxon>
        <taxon>Cupriavidus</taxon>
    </lineage>
</organism>
<gene>
    <name evidence="2" type="ordered locus">CNE_BB1p08700</name>
</gene>
<proteinExistence type="predicted"/>
<accession>F8GU80</accession>
<evidence type="ECO:0000313" key="2">
    <source>
        <dbReference type="EMBL" id="AEI82284.1"/>
    </source>
</evidence>
<sequence length="69" mass="8140">MHPMYHRRDQAGAESREFADDDSKARDGQKRSERRDSNEQSPRQTNWAWAAATGHRDWMESHTPLAHYD</sequence>
<dbReference type="Proteomes" id="UP000006798">
    <property type="component" value="Plasmid pBB1"/>
</dbReference>
<feature type="compositionally biased region" description="Basic and acidic residues" evidence="1">
    <location>
        <begin position="1"/>
        <end position="38"/>
    </location>
</feature>
<name>F8GU80_CUPNN</name>
<geneLocation type="plasmid" evidence="2 3">
    <name>pBB1</name>
</geneLocation>
<feature type="region of interest" description="Disordered" evidence="1">
    <location>
        <begin position="1"/>
        <end position="50"/>
    </location>
</feature>
<reference evidence="2 3" key="1">
    <citation type="journal article" date="2011" name="J. Bacteriol.">
        <title>Complete genome sequence of the type strain Cupriavidus necator N-1.</title>
        <authorList>
            <person name="Poehlein A."/>
            <person name="Kusian B."/>
            <person name="Friedrich B."/>
            <person name="Daniel R."/>
            <person name="Bowien B."/>
        </authorList>
    </citation>
    <scope>NUCLEOTIDE SEQUENCE [LARGE SCALE GENOMIC DNA]</scope>
    <source>
        <strain evidence="3">ATCC 43291 / DSM 13513 / CCUG 52238 / LMG 8453 / N-1</strain>
        <plasmid evidence="2 3">pBB1</plasmid>
    </source>
</reference>
<dbReference type="AlphaFoldDB" id="F8GU80"/>
<evidence type="ECO:0000313" key="3">
    <source>
        <dbReference type="Proteomes" id="UP000006798"/>
    </source>
</evidence>